<proteinExistence type="predicted"/>
<dbReference type="PANTHER" id="PTHR32472">
    <property type="entry name" value="DNA REPAIR PROTEIN RADA"/>
    <property type="match status" value="1"/>
</dbReference>
<reference evidence="1" key="1">
    <citation type="submission" date="2019-08" db="EMBL/GenBank/DDBJ databases">
        <authorList>
            <person name="Kucharzyk K."/>
            <person name="Murdoch R.W."/>
            <person name="Higgins S."/>
            <person name="Loffler F."/>
        </authorList>
    </citation>
    <scope>NUCLEOTIDE SEQUENCE</scope>
</reference>
<dbReference type="AlphaFoldDB" id="A0A645E3X7"/>
<gene>
    <name evidence="1" type="ORF">SDC9_143580</name>
</gene>
<evidence type="ECO:0008006" key="2">
    <source>
        <dbReference type="Google" id="ProtNLM"/>
    </source>
</evidence>
<dbReference type="EMBL" id="VSSQ01042799">
    <property type="protein sequence ID" value="MPM96417.1"/>
    <property type="molecule type" value="Genomic_DNA"/>
</dbReference>
<name>A0A645E3X7_9ZZZZ</name>
<dbReference type="GO" id="GO:0000725">
    <property type="term" value="P:recombinational repair"/>
    <property type="evidence" value="ECO:0007669"/>
    <property type="project" value="TreeGrafter"/>
</dbReference>
<dbReference type="InterPro" id="IPR027417">
    <property type="entry name" value="P-loop_NTPase"/>
</dbReference>
<sequence>MKTVSPIQIAERNIETYPFTGDWEKILGEPDIRFSTLIRGEAKSGKSTYAAKFAQYVSQFGRVLYVSAEERLNSKTLQNRLKHCGVTSEKVRFIHTKNIDQIEKTIQNGGYRFVIIDSVQHVQMSYLDFEALRQKFKRRKLSWHLIMQMGENITKWKHEVDMLVDIKNGRAQVHGRYNAATSITVLKNNNQPSLFD</sequence>
<dbReference type="SUPFAM" id="SSF52540">
    <property type="entry name" value="P-loop containing nucleoside triphosphate hydrolases"/>
    <property type="match status" value="1"/>
</dbReference>
<dbReference type="GO" id="GO:0005829">
    <property type="term" value="C:cytosol"/>
    <property type="evidence" value="ECO:0007669"/>
    <property type="project" value="TreeGrafter"/>
</dbReference>
<dbReference type="PANTHER" id="PTHR32472:SF10">
    <property type="entry name" value="DNA REPAIR PROTEIN RADA-LIKE PROTEIN"/>
    <property type="match status" value="1"/>
</dbReference>
<accession>A0A645E3X7</accession>
<dbReference type="Gene3D" id="3.40.50.300">
    <property type="entry name" value="P-loop containing nucleotide triphosphate hydrolases"/>
    <property type="match status" value="1"/>
</dbReference>
<comment type="caution">
    <text evidence="1">The sequence shown here is derived from an EMBL/GenBank/DDBJ whole genome shotgun (WGS) entry which is preliminary data.</text>
</comment>
<protein>
    <recommendedName>
        <fullName evidence="2">Adenosylcobinamide kinase</fullName>
    </recommendedName>
</protein>
<evidence type="ECO:0000313" key="1">
    <source>
        <dbReference type="EMBL" id="MPM96417.1"/>
    </source>
</evidence>
<organism evidence="1">
    <name type="scientific">bioreactor metagenome</name>
    <dbReference type="NCBI Taxonomy" id="1076179"/>
    <lineage>
        <taxon>unclassified sequences</taxon>
        <taxon>metagenomes</taxon>
        <taxon>ecological metagenomes</taxon>
    </lineage>
</organism>